<dbReference type="GeneID" id="104749589"/>
<dbReference type="RefSeq" id="XP_010469548.1">
    <property type="nucleotide sequence ID" value="XM_010471246.2"/>
</dbReference>
<protein>
    <submittedName>
        <fullName evidence="2">UV radiation resistance associated protein-like isoform X1</fullName>
    </submittedName>
</protein>
<keyword evidence="1" id="KW-1185">Reference proteome</keyword>
<name>A0ABM0WDJ4_CAMSA</name>
<gene>
    <name evidence="2" type="primary">LOC104749589</name>
</gene>
<dbReference type="PANTHER" id="PTHR15157:SF24">
    <property type="entry name" value="VACUOLAR PROTEIN SORTING 38"/>
    <property type="match status" value="1"/>
</dbReference>
<organism evidence="1 2">
    <name type="scientific">Camelina sativa</name>
    <name type="common">False flax</name>
    <name type="synonym">Myagrum sativum</name>
    <dbReference type="NCBI Taxonomy" id="90675"/>
    <lineage>
        <taxon>Eukaryota</taxon>
        <taxon>Viridiplantae</taxon>
        <taxon>Streptophyta</taxon>
        <taxon>Embryophyta</taxon>
        <taxon>Tracheophyta</taxon>
        <taxon>Spermatophyta</taxon>
        <taxon>Magnoliopsida</taxon>
        <taxon>eudicotyledons</taxon>
        <taxon>Gunneridae</taxon>
        <taxon>Pentapetalae</taxon>
        <taxon>rosids</taxon>
        <taxon>malvids</taxon>
        <taxon>Brassicales</taxon>
        <taxon>Brassicaceae</taxon>
        <taxon>Camelineae</taxon>
        <taxon>Camelina</taxon>
    </lineage>
</organism>
<dbReference type="PANTHER" id="PTHR15157">
    <property type="entry name" value="UV RADIATION RESISTANCE-ASSOCIATED GENE PROTEIN"/>
    <property type="match status" value="1"/>
</dbReference>
<accession>A0ABM0WDJ4</accession>
<proteinExistence type="predicted"/>
<sequence length="352" mass="40052">MERETEPSLSENSRRSDREDVKIIEWEEFDHELTRLWSLSSALKLATEKKQILQPKLESLIQVSTESLRRTNELEEMRQRLEARKLLVDKTSVACKVTEQDVKKKEENLSTEVRSLLVGGTTLSFAKSKLQESNCQLEGESGYAHLKIVTNKLRKRQQYMISQVSFIYPLKIEAGPSQDQELESFPGGSRLVTKPLCQGSVRILGLPFSMAPFTKMSFFTDKKEVQKLATALGYVAHAVSLIAPYLRVPIRYPLRLGGSKTYIRDYAPYIEPSSSDMSLISTLSQNSKFVEFPLFLDGQDTTRAAYAVFLLNKNIEQLLNFVGEDSLGPRQVLANLKELIRIIQSPDYINYL</sequence>
<reference evidence="1" key="1">
    <citation type="journal article" date="2014" name="Nat. Commun.">
        <title>The emerging biofuel crop Camelina sativa retains a highly undifferentiated hexaploid genome structure.</title>
        <authorList>
            <person name="Kagale S."/>
            <person name="Koh C."/>
            <person name="Nixon J."/>
            <person name="Bollina V."/>
            <person name="Clarke W.E."/>
            <person name="Tuteja R."/>
            <person name="Spillane C."/>
            <person name="Robinson S.J."/>
            <person name="Links M.G."/>
            <person name="Clarke C."/>
            <person name="Higgins E.E."/>
            <person name="Huebert T."/>
            <person name="Sharpe A.G."/>
            <person name="Parkin I.A."/>
        </authorList>
    </citation>
    <scope>NUCLEOTIDE SEQUENCE [LARGE SCALE GENOMIC DNA]</scope>
    <source>
        <strain evidence="1">cv. DH55</strain>
    </source>
</reference>
<reference evidence="2" key="2">
    <citation type="submission" date="2025-08" db="UniProtKB">
        <authorList>
            <consortium name="RefSeq"/>
        </authorList>
    </citation>
    <scope>IDENTIFICATION</scope>
    <source>
        <tissue evidence="2">Leaf</tissue>
    </source>
</reference>
<dbReference type="Proteomes" id="UP000694864">
    <property type="component" value="Chromosome 16"/>
</dbReference>
<evidence type="ECO:0000313" key="1">
    <source>
        <dbReference type="Proteomes" id="UP000694864"/>
    </source>
</evidence>
<evidence type="ECO:0000313" key="2">
    <source>
        <dbReference type="RefSeq" id="XP_010469548.1"/>
    </source>
</evidence>